<dbReference type="EC" id="2.4.1.16" evidence="2"/>
<dbReference type="Pfam" id="PF03142">
    <property type="entry name" value="Chitin_synth_2"/>
    <property type="match status" value="1"/>
</dbReference>
<gene>
    <name evidence="13" type="ORF">G210_3697</name>
</gene>
<dbReference type="OrthoDB" id="370884at2759"/>
<sequence length="1205" mass="135909">MSFRDSTSPRRGYSEFDPESGEGIHRKKSLIRPERSRIDANHPRFHYTQVANQEADHIKVQPSSTGIDPRKSMELNQSRSHISDYANPPNQDDEEDEGIPLMDIHNGSPNVSVQNDLKGGREVYGLNDEVNDYGNNPKRNQVISSVRPITTPIKNEKPKHDIYFWKVYCYAITFWAPPPLLRLFGLNTKDRQFAWREKIGLISCILYIGAFVAYLTFGFTKTVCASQQIRTRINHVNPGYLIINGRAFDLANAMHPKAAGIQAGEKILYSSMSPGGRDGSFLFQNVNGNCKGLIKPRDNCSIPYNGDELAWYMPCRLFNQDGSTEVNNSFAYYNGWACHTSEVARDALYDLKVNGDVYFTWDDIKNSSRNLVVYSGNVLDLNLIDWIQTDDVTYPELFNKLRDDHTYRGLDISLVLTNSEERQAARCLTEIIKVGVIDSDTIGCIASKVVLYLSLVFILSVVVAKFIMACWFKWVTSRKQGATMYDNKSWAKRNRQIENWVDHDNGIGAEVKTVPVKARANYKSAKTNRQSVFHKTQKLSLGPNADLSQYYDNPKALSKSFKYTTMGTQAALLGHNSYGKKGLKNNASKQSNLYLTDQGSSTDLLNRPVSSYNPFDGMEDNYVINGLAPDMIHPDVVPQPPVEYQPFGYPLAHTINLVTCYSEDEDGIRITLDSIATTDFPNSHKLILVVCDGLIKGSGNDETTPEIVLGMMSDLTIPKEEVQAYSYVAVAQGSKRHNMAKVYAGFYKYNDDTVPPEKQQRIPMITVVKCGTPEEASSPKPGNRGKRDSQIILMSFLQKVVFDERMTSLEYEMLTSIWRVTGLMAEFYEIVLMVDADTKVFPDSLTHMVAEMVKDPEIMGLCGETKISNKAQSWVTAIQVFEYYISHHQAKAFESMFGGVTCLPGCFCMYRIKAPKGSDGYWVPILANPDIVERYSDNVVDTLHRKNLLLLGEDRYLSSLMLRTFPKRKQVFVPKAACKTIVPDKFKVLLSQRRRWINSTVHNLFELVLVKDLCGTFCFSMQFVIFIELVGTLVLPAAISFTIYVIIVAIVSKPTPVMSLVLLAVIFGLPGMLIVITVSSFSYLIYFVIYLFALPIWNFVLPSYAYWKFDDFSWGETRTVAGGDKGDHSAVEGKFDSSKIVMKRWRDWERERRSTERQQQQQQQQQQQSVYGSATNLPVPGAAWDPSNSEKLIDNLSQGSSSGSG</sequence>
<feature type="non-terminal residue" evidence="13">
    <location>
        <position position="1"/>
    </location>
</feature>
<feature type="transmembrane region" description="Helical" evidence="11">
    <location>
        <begin position="199"/>
        <end position="219"/>
    </location>
</feature>
<keyword evidence="7 11" id="KW-1133">Transmembrane helix</keyword>
<dbReference type="Pfam" id="PF22997">
    <property type="entry name" value="CHS4"/>
    <property type="match status" value="1"/>
</dbReference>
<evidence type="ECO:0000256" key="3">
    <source>
        <dbReference type="ARBA" id="ARBA00022475"/>
    </source>
</evidence>
<dbReference type="GO" id="GO:0030428">
    <property type="term" value="C:cell septum"/>
    <property type="evidence" value="ECO:0007669"/>
    <property type="project" value="TreeGrafter"/>
</dbReference>
<dbReference type="GO" id="GO:0004100">
    <property type="term" value="F:chitin synthase activity"/>
    <property type="evidence" value="ECO:0007669"/>
    <property type="project" value="UniProtKB-EC"/>
</dbReference>
<evidence type="ECO:0000256" key="5">
    <source>
        <dbReference type="ARBA" id="ARBA00022679"/>
    </source>
</evidence>
<dbReference type="eggNOG" id="KOG2571">
    <property type="taxonomic scope" value="Eukaryota"/>
</dbReference>
<feature type="transmembrane region" description="Helical" evidence="11">
    <location>
        <begin position="1084"/>
        <end position="1107"/>
    </location>
</feature>
<comment type="caution">
    <text evidence="13">The sequence shown here is derived from an EMBL/GenBank/DDBJ whole genome shotgun (WGS) entry which is preliminary data.</text>
</comment>
<keyword evidence="9" id="KW-0325">Glycoprotein</keyword>
<dbReference type="InterPro" id="IPR054295">
    <property type="entry name" value="CHS4-like_dom"/>
</dbReference>
<evidence type="ECO:0000259" key="12">
    <source>
        <dbReference type="Pfam" id="PF22997"/>
    </source>
</evidence>
<organism evidence="13 14">
    <name type="scientific">Candida maltosa (strain Xu316)</name>
    <name type="common">Yeast</name>
    <dbReference type="NCBI Taxonomy" id="1245528"/>
    <lineage>
        <taxon>Eukaryota</taxon>
        <taxon>Fungi</taxon>
        <taxon>Dikarya</taxon>
        <taxon>Ascomycota</taxon>
        <taxon>Saccharomycotina</taxon>
        <taxon>Pichiomycetes</taxon>
        <taxon>Debaryomycetaceae</taxon>
        <taxon>Candida/Lodderomyces clade</taxon>
        <taxon>Candida</taxon>
    </lineage>
</organism>
<dbReference type="PANTHER" id="PTHR22914:SF16">
    <property type="entry name" value="CHITIN SYNTHASE 3"/>
    <property type="match status" value="1"/>
</dbReference>
<evidence type="ECO:0000256" key="9">
    <source>
        <dbReference type="ARBA" id="ARBA00023180"/>
    </source>
</evidence>
<dbReference type="PANTHER" id="PTHR22914">
    <property type="entry name" value="CHITIN SYNTHASE"/>
    <property type="match status" value="1"/>
</dbReference>
<keyword evidence="5" id="KW-0808">Transferase</keyword>
<protein>
    <recommendedName>
        <fullName evidence="2">chitin synthase</fullName>
        <ecNumber evidence="2">2.4.1.16</ecNumber>
    </recommendedName>
</protein>
<feature type="domain" description="Chitin synthase 4-like" evidence="12">
    <location>
        <begin position="357"/>
        <end position="436"/>
    </location>
</feature>
<dbReference type="Gene3D" id="3.90.550.10">
    <property type="entry name" value="Spore Coat Polysaccharide Biosynthesis Protein SpsA, Chain A"/>
    <property type="match status" value="1"/>
</dbReference>
<dbReference type="EMBL" id="AOGT01002171">
    <property type="protein sequence ID" value="EMG46070.1"/>
    <property type="molecule type" value="Genomic_DNA"/>
</dbReference>
<evidence type="ECO:0000256" key="11">
    <source>
        <dbReference type="SAM" id="Phobius"/>
    </source>
</evidence>
<dbReference type="HOGENOM" id="CLU_002572_1_0_1"/>
<evidence type="ECO:0000256" key="2">
    <source>
        <dbReference type="ARBA" id="ARBA00012543"/>
    </source>
</evidence>
<evidence type="ECO:0000256" key="8">
    <source>
        <dbReference type="ARBA" id="ARBA00023136"/>
    </source>
</evidence>
<reference evidence="13 14" key="1">
    <citation type="submission" date="2013-02" db="EMBL/GenBank/DDBJ databases">
        <title>Genome sequence of Candida maltosa Xu316, a potential industrial strain for xylitol and ethanol production.</title>
        <authorList>
            <person name="Yu J."/>
            <person name="Wang Q."/>
            <person name="Geng X."/>
            <person name="Bao W."/>
            <person name="He P."/>
            <person name="Cai J."/>
        </authorList>
    </citation>
    <scope>NUCLEOTIDE SEQUENCE [LARGE SCALE GENOMIC DNA]</scope>
    <source>
        <strain evidence="14">Xu316</strain>
    </source>
</reference>
<evidence type="ECO:0000313" key="14">
    <source>
        <dbReference type="Proteomes" id="UP000011777"/>
    </source>
</evidence>
<feature type="transmembrane region" description="Helical" evidence="11">
    <location>
        <begin position="1033"/>
        <end position="1051"/>
    </location>
</feature>
<keyword evidence="6 11" id="KW-0812">Transmembrane</keyword>
<dbReference type="InterPro" id="IPR029044">
    <property type="entry name" value="Nucleotide-diphossugar_trans"/>
</dbReference>
<feature type="compositionally biased region" description="Low complexity" evidence="10">
    <location>
        <begin position="1158"/>
        <end position="1168"/>
    </location>
</feature>
<evidence type="ECO:0000256" key="4">
    <source>
        <dbReference type="ARBA" id="ARBA00022676"/>
    </source>
</evidence>
<comment type="subcellular location">
    <subcellularLocation>
        <location evidence="1">Cell membrane</location>
        <topology evidence="1">Multi-pass membrane protein</topology>
    </subcellularLocation>
</comment>
<evidence type="ECO:0000256" key="6">
    <source>
        <dbReference type="ARBA" id="ARBA00022692"/>
    </source>
</evidence>
<name>M3JT79_CANMX</name>
<dbReference type="GO" id="GO:0005886">
    <property type="term" value="C:plasma membrane"/>
    <property type="evidence" value="ECO:0007669"/>
    <property type="project" value="UniProtKB-SubCell"/>
</dbReference>
<feature type="transmembrane region" description="Helical" evidence="11">
    <location>
        <begin position="1058"/>
        <end position="1078"/>
    </location>
</feature>
<dbReference type="InterPro" id="IPR004835">
    <property type="entry name" value="Chitin_synth"/>
</dbReference>
<dbReference type="Proteomes" id="UP000011777">
    <property type="component" value="Unassembled WGS sequence"/>
</dbReference>
<proteinExistence type="predicted"/>
<evidence type="ECO:0000313" key="13">
    <source>
        <dbReference type="EMBL" id="EMG46070.1"/>
    </source>
</evidence>
<keyword evidence="14" id="KW-1185">Reference proteome</keyword>
<evidence type="ECO:0000256" key="1">
    <source>
        <dbReference type="ARBA" id="ARBA00004651"/>
    </source>
</evidence>
<dbReference type="OMA" id="DIMGLCG"/>
<dbReference type="SUPFAM" id="SSF53448">
    <property type="entry name" value="Nucleotide-diphospho-sugar transferases"/>
    <property type="match status" value="1"/>
</dbReference>
<feature type="region of interest" description="Disordered" evidence="10">
    <location>
        <begin position="1151"/>
        <end position="1205"/>
    </location>
</feature>
<keyword evidence="4" id="KW-0328">Glycosyltransferase</keyword>
<dbReference type="GO" id="GO:0006031">
    <property type="term" value="P:chitin biosynthetic process"/>
    <property type="evidence" value="ECO:0007669"/>
    <property type="project" value="TreeGrafter"/>
</dbReference>
<evidence type="ECO:0000256" key="10">
    <source>
        <dbReference type="SAM" id="MobiDB-lite"/>
    </source>
</evidence>
<accession>M3JT79</accession>
<keyword evidence="8 11" id="KW-0472">Membrane</keyword>
<evidence type="ECO:0000256" key="7">
    <source>
        <dbReference type="ARBA" id="ARBA00022989"/>
    </source>
</evidence>
<dbReference type="CDD" id="cd04190">
    <property type="entry name" value="Chitin_synth_C"/>
    <property type="match status" value="1"/>
</dbReference>
<feature type="compositionally biased region" description="Polar residues" evidence="10">
    <location>
        <begin position="1186"/>
        <end position="1205"/>
    </location>
</feature>
<keyword evidence="3" id="KW-1003">Cell membrane</keyword>
<feature type="transmembrane region" description="Helical" evidence="11">
    <location>
        <begin position="449"/>
        <end position="472"/>
    </location>
</feature>
<dbReference type="STRING" id="1245528.M3JT79"/>
<dbReference type="AlphaFoldDB" id="M3JT79"/>
<feature type="region of interest" description="Disordered" evidence="10">
    <location>
        <begin position="1"/>
        <end position="98"/>
    </location>
</feature>
<feature type="compositionally biased region" description="Basic and acidic residues" evidence="10">
    <location>
        <begin position="31"/>
        <end position="42"/>
    </location>
</feature>